<keyword evidence="1" id="KW-0597">Phosphoprotein</keyword>
<evidence type="ECO:0000259" key="3">
    <source>
        <dbReference type="PROSITE" id="PS50930"/>
    </source>
</evidence>
<dbReference type="GO" id="GO:0003677">
    <property type="term" value="F:DNA binding"/>
    <property type="evidence" value="ECO:0007669"/>
    <property type="project" value="InterPro"/>
</dbReference>
<dbReference type="PROSITE" id="PS50930">
    <property type="entry name" value="HTH_LYTTR"/>
    <property type="match status" value="1"/>
</dbReference>
<feature type="domain" description="Response regulatory" evidence="2">
    <location>
        <begin position="3"/>
        <end position="123"/>
    </location>
</feature>
<feature type="domain" description="HTH LytTR-type" evidence="3">
    <location>
        <begin position="133"/>
        <end position="234"/>
    </location>
</feature>
<dbReference type="SUPFAM" id="SSF52172">
    <property type="entry name" value="CheY-like"/>
    <property type="match status" value="1"/>
</dbReference>
<dbReference type="OrthoDB" id="3190595at2"/>
<dbReference type="PANTHER" id="PTHR37299:SF1">
    <property type="entry name" value="STAGE 0 SPORULATION PROTEIN A HOMOLOG"/>
    <property type="match status" value="1"/>
</dbReference>
<keyword evidence="5" id="KW-1185">Reference proteome</keyword>
<dbReference type="AlphaFoldDB" id="A0A1E5GCV3"/>
<dbReference type="Proteomes" id="UP000095094">
    <property type="component" value="Unassembled WGS sequence"/>
</dbReference>
<dbReference type="InterPro" id="IPR001789">
    <property type="entry name" value="Sig_transdc_resp-reg_receiver"/>
</dbReference>
<dbReference type="SMART" id="SM00850">
    <property type="entry name" value="LytTR"/>
    <property type="match status" value="1"/>
</dbReference>
<name>A0A1E5GCV3_9ENTE</name>
<dbReference type="InterPro" id="IPR011006">
    <property type="entry name" value="CheY-like_superfamily"/>
</dbReference>
<feature type="modified residue" description="4-aspartylphosphate" evidence="1">
    <location>
        <position position="60"/>
    </location>
</feature>
<evidence type="ECO:0000313" key="5">
    <source>
        <dbReference type="Proteomes" id="UP000095094"/>
    </source>
</evidence>
<dbReference type="RefSeq" id="WP_069664303.1">
    <property type="nucleotide sequence ID" value="NZ_JBHUJJ010000001.1"/>
</dbReference>
<evidence type="ECO:0000259" key="2">
    <source>
        <dbReference type="PROSITE" id="PS50110"/>
    </source>
</evidence>
<accession>A0A1E5GCV3</accession>
<sequence length="242" mass="28534">MYRIALCDDEVLLSSDYEEKIESYFKGSSLTIEIDIFSSGESLLKHVKNQQENYQMIFLDIEMNGMNGIEVAKKIRTMDNDVLICYLTSYTKYTLESFEVSPFRYLLKPLTQDMLTVTLDAAVEEIEDKRNYLFVKIGKMQHQLSQRAIILIRSELGRKLNVQLENDEELSFYGKLTAIEEQLNHLFFAKVNQGTIVNMRFIDRIEDDLIVLKNNEFISISRRQKKHFRFLYSKFIKKWVGM</sequence>
<protein>
    <recommendedName>
        <fullName evidence="6">DNA-binding response regulator</fullName>
    </recommendedName>
</protein>
<reference evidence="5" key="1">
    <citation type="submission" date="2016-09" db="EMBL/GenBank/DDBJ databases">
        <authorList>
            <person name="Gulvik C.A."/>
        </authorList>
    </citation>
    <scope>NUCLEOTIDE SEQUENCE [LARGE SCALE GENOMIC DNA]</scope>
    <source>
        <strain evidence="5">LMG 8895</strain>
    </source>
</reference>
<evidence type="ECO:0000313" key="4">
    <source>
        <dbReference type="EMBL" id="OEG10522.1"/>
    </source>
</evidence>
<dbReference type="Pfam" id="PF00072">
    <property type="entry name" value="Response_reg"/>
    <property type="match status" value="1"/>
</dbReference>
<gene>
    <name evidence="4" type="ORF">BCR25_08590</name>
</gene>
<dbReference type="EMBL" id="MIJY01000043">
    <property type="protein sequence ID" value="OEG10522.1"/>
    <property type="molecule type" value="Genomic_DNA"/>
</dbReference>
<evidence type="ECO:0000256" key="1">
    <source>
        <dbReference type="PROSITE-ProRule" id="PRU00169"/>
    </source>
</evidence>
<comment type="caution">
    <text evidence="4">The sequence shown here is derived from an EMBL/GenBank/DDBJ whole genome shotgun (WGS) entry which is preliminary data.</text>
</comment>
<dbReference type="InterPro" id="IPR046947">
    <property type="entry name" value="LytR-like"/>
</dbReference>
<dbReference type="Pfam" id="PF04397">
    <property type="entry name" value="LytTR"/>
    <property type="match status" value="1"/>
</dbReference>
<organism evidence="4 5">
    <name type="scientific">Enterococcus termitis</name>
    <dbReference type="NCBI Taxonomy" id="332950"/>
    <lineage>
        <taxon>Bacteria</taxon>
        <taxon>Bacillati</taxon>
        <taxon>Bacillota</taxon>
        <taxon>Bacilli</taxon>
        <taxon>Lactobacillales</taxon>
        <taxon>Enterococcaceae</taxon>
        <taxon>Enterococcus</taxon>
    </lineage>
</organism>
<dbReference type="GO" id="GO:0000156">
    <property type="term" value="F:phosphorelay response regulator activity"/>
    <property type="evidence" value="ECO:0007669"/>
    <property type="project" value="InterPro"/>
</dbReference>
<dbReference type="InterPro" id="IPR007492">
    <property type="entry name" value="LytTR_DNA-bd_dom"/>
</dbReference>
<dbReference type="PROSITE" id="PS50110">
    <property type="entry name" value="RESPONSE_REGULATORY"/>
    <property type="match status" value="1"/>
</dbReference>
<proteinExistence type="predicted"/>
<evidence type="ECO:0008006" key="6">
    <source>
        <dbReference type="Google" id="ProtNLM"/>
    </source>
</evidence>
<dbReference type="Gene3D" id="3.40.50.2300">
    <property type="match status" value="1"/>
</dbReference>
<dbReference type="Gene3D" id="2.40.50.1020">
    <property type="entry name" value="LytTr DNA-binding domain"/>
    <property type="match status" value="1"/>
</dbReference>
<dbReference type="PANTHER" id="PTHR37299">
    <property type="entry name" value="TRANSCRIPTIONAL REGULATOR-RELATED"/>
    <property type="match status" value="1"/>
</dbReference>
<dbReference type="SMART" id="SM00448">
    <property type="entry name" value="REC"/>
    <property type="match status" value="1"/>
</dbReference>